<dbReference type="GO" id="GO:0030041">
    <property type="term" value="P:actin filament polymerization"/>
    <property type="evidence" value="ECO:0007669"/>
    <property type="project" value="TreeGrafter"/>
</dbReference>
<dbReference type="EMBL" id="OW240914">
    <property type="protein sequence ID" value="CAH2273181.1"/>
    <property type="molecule type" value="Genomic_DNA"/>
</dbReference>
<reference evidence="27" key="1">
    <citation type="submission" date="2022-03" db="EMBL/GenBank/DDBJ databases">
        <authorList>
            <person name="Alioto T."/>
            <person name="Alioto T."/>
            <person name="Gomez Garrido J."/>
        </authorList>
    </citation>
    <scope>NUCLEOTIDE SEQUENCE</scope>
</reference>
<feature type="coiled-coil region" evidence="24">
    <location>
        <begin position="69"/>
        <end position="160"/>
    </location>
</feature>
<keyword evidence="16" id="KW-0395">Inflammatory response</keyword>
<keyword evidence="13" id="KW-0130">Cell adhesion</keyword>
<keyword evidence="18" id="KW-0966">Cell projection</keyword>
<dbReference type="GO" id="GO:0006954">
    <property type="term" value="P:inflammatory response"/>
    <property type="evidence" value="ECO:0007669"/>
    <property type="project" value="UniProtKB-KW"/>
</dbReference>
<keyword evidence="6 22" id="KW-0728">SH3 domain</keyword>
<dbReference type="AlphaFoldDB" id="A0AAD1VWT8"/>
<evidence type="ECO:0000256" key="11">
    <source>
        <dbReference type="ARBA" id="ARBA00022588"/>
    </source>
</evidence>
<protein>
    <recommendedName>
        <fullName evidence="21">Proline-serine-threonine phosphatase-interacting protein 1</fullName>
    </recommendedName>
</protein>
<dbReference type="SUPFAM" id="SSF50044">
    <property type="entry name" value="SH3-domain"/>
    <property type="match status" value="1"/>
</dbReference>
<dbReference type="InterPro" id="IPR030777">
    <property type="entry name" value="PSTPIP1_SH3"/>
</dbReference>
<evidence type="ECO:0000313" key="27">
    <source>
        <dbReference type="EMBL" id="CAH2273181.1"/>
    </source>
</evidence>
<evidence type="ECO:0000256" key="12">
    <source>
        <dbReference type="ARBA" id="ARBA00022859"/>
    </source>
</evidence>
<evidence type="ECO:0000256" key="3">
    <source>
        <dbReference type="ARBA" id="ARBA00004510"/>
    </source>
</evidence>
<dbReference type="Gene3D" id="1.20.1270.60">
    <property type="entry name" value="Arfaptin homology (AH) domain/BAR domain"/>
    <property type="match status" value="1"/>
</dbReference>
<keyword evidence="8" id="KW-0963">Cytoplasm</keyword>
<evidence type="ECO:0000256" key="14">
    <source>
        <dbReference type="ARBA" id="ARBA00023054"/>
    </source>
</evidence>
<dbReference type="PANTHER" id="PTHR23065:SF51">
    <property type="entry name" value="PROLINE-SERINE-THREONINE PHOSPHATASE-INTERACTING PROTEIN 1"/>
    <property type="match status" value="1"/>
</dbReference>
<evidence type="ECO:0000256" key="6">
    <source>
        <dbReference type="ARBA" id="ARBA00022443"/>
    </source>
</evidence>
<dbReference type="GO" id="GO:0001931">
    <property type="term" value="C:uropod"/>
    <property type="evidence" value="ECO:0007669"/>
    <property type="project" value="UniProtKB-SubCell"/>
</dbReference>
<evidence type="ECO:0000259" key="25">
    <source>
        <dbReference type="PROSITE" id="PS50002"/>
    </source>
</evidence>
<evidence type="ECO:0000256" key="2">
    <source>
        <dbReference type="ARBA" id="ARBA00004245"/>
    </source>
</evidence>
<dbReference type="GO" id="GO:0048471">
    <property type="term" value="C:perinuclear region of cytoplasm"/>
    <property type="evidence" value="ECO:0007669"/>
    <property type="project" value="UniProtKB-SubCell"/>
</dbReference>
<dbReference type="InterPro" id="IPR031160">
    <property type="entry name" value="F_BAR_dom"/>
</dbReference>
<dbReference type="InterPro" id="IPR027267">
    <property type="entry name" value="AH/BAR_dom_sf"/>
</dbReference>
<dbReference type="GO" id="GO:0032154">
    <property type="term" value="C:cleavage furrow"/>
    <property type="evidence" value="ECO:0007669"/>
    <property type="project" value="UniProtKB-SubCell"/>
</dbReference>
<evidence type="ECO:0000256" key="10">
    <source>
        <dbReference type="ARBA" id="ARBA00022583"/>
    </source>
</evidence>
<dbReference type="GO" id="GO:0005884">
    <property type="term" value="C:actin filament"/>
    <property type="evidence" value="ECO:0007669"/>
    <property type="project" value="TreeGrafter"/>
</dbReference>
<dbReference type="FunFam" id="1.20.1270.60:FF:000037">
    <property type="entry name" value="Proline-serine-threonine phosphatase interacting protein 1"/>
    <property type="match status" value="1"/>
</dbReference>
<evidence type="ECO:0000313" key="28">
    <source>
        <dbReference type="Proteomes" id="UP001295444"/>
    </source>
</evidence>
<feature type="domain" description="F-BAR" evidence="26">
    <location>
        <begin position="4"/>
        <end position="263"/>
    </location>
</feature>
<dbReference type="Pfam" id="PF14604">
    <property type="entry name" value="SH3_9"/>
    <property type="match status" value="1"/>
</dbReference>
<keyword evidence="17" id="KW-0206">Cytoskeleton</keyword>
<evidence type="ECO:0000256" key="17">
    <source>
        <dbReference type="ARBA" id="ARBA00023212"/>
    </source>
</evidence>
<keyword evidence="28" id="KW-1185">Reference proteome</keyword>
<comment type="subcellular location">
    <subcellularLocation>
        <location evidence="1">Cell membrane</location>
        <topology evidence="1">Peripheral membrane protein</topology>
    </subcellularLocation>
    <subcellularLocation>
        <location evidence="3">Cell projection</location>
        <location evidence="3">Lamellipodium</location>
    </subcellularLocation>
    <subcellularLocation>
        <location evidence="20">Cell projection</location>
        <location evidence="20">Uropodium</location>
    </subcellularLocation>
    <subcellularLocation>
        <location evidence="5">Cleavage furrow</location>
    </subcellularLocation>
    <subcellularLocation>
        <location evidence="2">Cytoplasm</location>
        <location evidence="2">Cytoskeleton</location>
    </subcellularLocation>
    <subcellularLocation>
        <location evidence="4">Cytoplasm</location>
        <location evidence="4">Perinuclear region</location>
    </subcellularLocation>
</comment>
<evidence type="ECO:0000256" key="24">
    <source>
        <dbReference type="SAM" id="Coils"/>
    </source>
</evidence>
<dbReference type="Proteomes" id="UP001295444">
    <property type="component" value="Chromosome 03"/>
</dbReference>
<evidence type="ECO:0000256" key="4">
    <source>
        <dbReference type="ARBA" id="ARBA00004556"/>
    </source>
</evidence>
<dbReference type="PROSITE" id="PS51741">
    <property type="entry name" value="F_BAR"/>
    <property type="match status" value="1"/>
</dbReference>
<accession>A0AAD1VWT8</accession>
<dbReference type="PROSITE" id="PS50002">
    <property type="entry name" value="SH3"/>
    <property type="match status" value="1"/>
</dbReference>
<evidence type="ECO:0000256" key="18">
    <source>
        <dbReference type="ARBA" id="ARBA00023273"/>
    </source>
</evidence>
<evidence type="ECO:0000256" key="13">
    <source>
        <dbReference type="ARBA" id="ARBA00022889"/>
    </source>
</evidence>
<proteinExistence type="predicted"/>
<dbReference type="SUPFAM" id="SSF103657">
    <property type="entry name" value="BAR/IMD domain-like"/>
    <property type="match status" value="1"/>
</dbReference>
<keyword evidence="15" id="KW-0472">Membrane</keyword>
<evidence type="ECO:0000256" key="1">
    <source>
        <dbReference type="ARBA" id="ARBA00004202"/>
    </source>
</evidence>
<evidence type="ECO:0000256" key="7">
    <source>
        <dbReference type="ARBA" id="ARBA00022475"/>
    </source>
</evidence>
<keyword evidence="9" id="KW-0597">Phosphoprotein</keyword>
<dbReference type="InterPro" id="IPR001452">
    <property type="entry name" value="SH3_domain"/>
</dbReference>
<dbReference type="PRINTS" id="PR00452">
    <property type="entry name" value="SH3DOMAIN"/>
</dbReference>
<dbReference type="Pfam" id="PF00611">
    <property type="entry name" value="FCH"/>
    <property type="match status" value="1"/>
</dbReference>
<gene>
    <name evidence="27" type="ORF">PECUL_23A014877</name>
</gene>
<evidence type="ECO:0000256" key="9">
    <source>
        <dbReference type="ARBA" id="ARBA00022553"/>
    </source>
</evidence>
<dbReference type="InterPro" id="IPR001060">
    <property type="entry name" value="FCH_dom"/>
</dbReference>
<organism evidence="27 28">
    <name type="scientific">Pelobates cultripes</name>
    <name type="common">Western spadefoot toad</name>
    <dbReference type="NCBI Taxonomy" id="61616"/>
    <lineage>
        <taxon>Eukaryota</taxon>
        <taxon>Metazoa</taxon>
        <taxon>Chordata</taxon>
        <taxon>Craniata</taxon>
        <taxon>Vertebrata</taxon>
        <taxon>Euteleostomi</taxon>
        <taxon>Amphibia</taxon>
        <taxon>Batrachia</taxon>
        <taxon>Anura</taxon>
        <taxon>Pelobatoidea</taxon>
        <taxon>Pelobatidae</taxon>
        <taxon>Pelobates</taxon>
    </lineage>
</organism>
<keyword evidence="7" id="KW-1003">Cell membrane</keyword>
<keyword evidence="14 23" id="KW-0175">Coiled coil</keyword>
<evidence type="ECO:0000256" key="19">
    <source>
        <dbReference type="ARBA" id="ARBA00057396"/>
    </source>
</evidence>
<dbReference type="Gene3D" id="2.30.30.40">
    <property type="entry name" value="SH3 Domains"/>
    <property type="match status" value="1"/>
</dbReference>
<evidence type="ECO:0000256" key="8">
    <source>
        <dbReference type="ARBA" id="ARBA00022490"/>
    </source>
</evidence>
<dbReference type="PANTHER" id="PTHR23065">
    <property type="entry name" value="PROLINE-SERINE-THREONINE PHOSPHATASE INTERACTING PROTEIN 1"/>
    <property type="match status" value="1"/>
</dbReference>
<comment type="function">
    <text evidence="19">Involved in regulation of the actin cytoskeleton. May regulate WAS actin-bundling activity. Bridges the interaction between ABL1 and PTPN18 leading to ABL1 dephosphorylation. May play a role as a scaffold protein between PTPN12 and WAS and allow PTPN12 to dephosphorylate WAS. Has the potential to physically couple CD2 and CD2AP to WAS. Acts downstream of CD2 and CD2AP to recruit WAS to the T-cell:APC contact site so as to promote the actin polymerization required for synapse induction during T-cell activation. Down-regulates CD2-stimulated adhesion through the coupling of PTPN12 to CD2. Also has a role in innate immunity and the inflammatory response. Recruited to inflammasomes by MEFV. Induces formation of pyroptosomes, large supramolecular structures composed of oligomerized PYCARD dimers which form prior to inflammatory apoptosis. Binding to MEFV allows MEFV to bind to PYCARD and facilitates pyroptosome formation. Regulates endocytosis and cell migration in neutrophils.</text>
</comment>
<name>A0AAD1VWT8_PELCU</name>
<dbReference type="GO" id="GO:0051015">
    <property type="term" value="F:actin filament binding"/>
    <property type="evidence" value="ECO:0007669"/>
    <property type="project" value="TreeGrafter"/>
</dbReference>
<keyword evidence="10" id="KW-0254">Endocytosis</keyword>
<dbReference type="CDD" id="cd11824">
    <property type="entry name" value="SH3_PSTPIP1"/>
    <property type="match status" value="1"/>
</dbReference>
<dbReference type="GO" id="GO:0045087">
    <property type="term" value="P:innate immune response"/>
    <property type="evidence" value="ECO:0007669"/>
    <property type="project" value="UniProtKB-KW"/>
</dbReference>
<keyword evidence="11" id="KW-0399">Innate immunity</keyword>
<keyword evidence="12" id="KW-0391">Immunity</keyword>
<sequence length="415" mass="47107">MESMDFKDAFWCTDLTLNTGYEVILQRLLDGRKVCKDIEDLLKQRAHAEEKYGKELVQIARKAGGQTELNKLRESFDTLKQQIENIGNSHIQLAATLREELQSLEDFRERQKELRKKYETAMDRLQKNKVSLYKKTMDSKKSYELKCKEAEEAEQNYERLAPIGNPKQVEKSQNKMRQCKDTASEADQLYKTNLVMLEKARIEWETEHVNTCEAFQQQESDRISILRSSLWVHCNHFSMQCVKDDEMLEEVRLCLEQCDINEELDYFIKAKATGSMPPSPVVYEGYCSELSPSSKNGCSTTGSSKMIKRISHLLQGCGGSTKNLAELGTSPGAPVVKEDSEYASIPVAKVVASQNQDSSPSDYTVLYDYTAQSTDELNITAGDVVRVIEEGSDGWWTVEKNGEVGFVPGSYIDKL</sequence>
<dbReference type="GO" id="GO:0030027">
    <property type="term" value="C:lamellipodium"/>
    <property type="evidence" value="ECO:0007669"/>
    <property type="project" value="UniProtKB-SubCell"/>
</dbReference>
<dbReference type="SMART" id="SM00326">
    <property type="entry name" value="SH3"/>
    <property type="match status" value="1"/>
</dbReference>
<evidence type="ECO:0000256" key="22">
    <source>
        <dbReference type="PROSITE-ProRule" id="PRU00192"/>
    </source>
</evidence>
<dbReference type="InterPro" id="IPR036028">
    <property type="entry name" value="SH3-like_dom_sf"/>
</dbReference>
<dbReference type="FunFam" id="2.30.30.40:FF:000150">
    <property type="entry name" value="Proline-serine-threonine phosphatase interacting protein 1"/>
    <property type="match status" value="1"/>
</dbReference>
<dbReference type="GO" id="GO:0007155">
    <property type="term" value="P:cell adhesion"/>
    <property type="evidence" value="ECO:0007669"/>
    <property type="project" value="UniProtKB-KW"/>
</dbReference>
<evidence type="ECO:0000256" key="5">
    <source>
        <dbReference type="ARBA" id="ARBA00004626"/>
    </source>
</evidence>
<feature type="domain" description="SH3" evidence="25">
    <location>
        <begin position="358"/>
        <end position="415"/>
    </location>
</feature>
<evidence type="ECO:0000256" key="16">
    <source>
        <dbReference type="ARBA" id="ARBA00023198"/>
    </source>
</evidence>
<evidence type="ECO:0000256" key="15">
    <source>
        <dbReference type="ARBA" id="ARBA00023136"/>
    </source>
</evidence>
<evidence type="ECO:0000256" key="20">
    <source>
        <dbReference type="ARBA" id="ARBA00060447"/>
    </source>
</evidence>
<evidence type="ECO:0000259" key="26">
    <source>
        <dbReference type="PROSITE" id="PS51741"/>
    </source>
</evidence>
<dbReference type="SMART" id="SM00055">
    <property type="entry name" value="FCH"/>
    <property type="match status" value="1"/>
</dbReference>
<evidence type="ECO:0000256" key="23">
    <source>
        <dbReference type="PROSITE-ProRule" id="PRU01077"/>
    </source>
</evidence>
<dbReference type="GO" id="GO:0006897">
    <property type="term" value="P:endocytosis"/>
    <property type="evidence" value="ECO:0007669"/>
    <property type="project" value="UniProtKB-KW"/>
</dbReference>
<evidence type="ECO:0000256" key="21">
    <source>
        <dbReference type="ARBA" id="ARBA00071018"/>
    </source>
</evidence>